<keyword evidence="3" id="KW-1003">Cell membrane</keyword>
<feature type="transmembrane region" description="Helical" evidence="7">
    <location>
        <begin position="812"/>
        <end position="832"/>
    </location>
</feature>
<feature type="transmembrane region" description="Helical" evidence="7">
    <location>
        <begin position="264"/>
        <end position="283"/>
    </location>
</feature>
<proteinExistence type="inferred from homology"/>
<evidence type="ECO:0000259" key="9">
    <source>
        <dbReference type="Pfam" id="PF12704"/>
    </source>
</evidence>
<dbReference type="RefSeq" id="WP_085814063.1">
    <property type="nucleotide sequence ID" value="NZ_BDQG01000001.1"/>
</dbReference>
<feature type="transmembrane region" description="Helical" evidence="7">
    <location>
        <begin position="403"/>
        <end position="424"/>
    </location>
</feature>
<feature type="domain" description="ABC3 transporter permease C-terminal" evidence="8">
    <location>
        <begin position="261"/>
        <end position="386"/>
    </location>
</feature>
<organism evidence="10 11">
    <name type="scientific">Geoanaerobacter pelophilus</name>
    <dbReference type="NCBI Taxonomy" id="60036"/>
    <lineage>
        <taxon>Bacteria</taxon>
        <taxon>Pseudomonadati</taxon>
        <taxon>Thermodesulfobacteriota</taxon>
        <taxon>Desulfuromonadia</taxon>
        <taxon>Geobacterales</taxon>
        <taxon>Geobacteraceae</taxon>
        <taxon>Geoanaerobacter</taxon>
    </lineage>
</organism>
<evidence type="ECO:0000256" key="3">
    <source>
        <dbReference type="ARBA" id="ARBA00022475"/>
    </source>
</evidence>
<dbReference type="Pfam" id="PF12704">
    <property type="entry name" value="MacB_PCD"/>
    <property type="match status" value="2"/>
</dbReference>
<name>A0ABQ0MLF9_9BACT</name>
<feature type="domain" description="MacB-like periplasmic core" evidence="9">
    <location>
        <begin position="20"/>
        <end position="230"/>
    </location>
</feature>
<feature type="transmembrane region" description="Helical" evidence="7">
    <location>
        <begin position="763"/>
        <end position="781"/>
    </location>
</feature>
<feature type="transmembrane region" description="Helical" evidence="7">
    <location>
        <begin position="304"/>
        <end position="328"/>
    </location>
</feature>
<keyword evidence="4 7" id="KW-0812">Transmembrane</keyword>
<dbReference type="Pfam" id="PF02687">
    <property type="entry name" value="FtsX"/>
    <property type="match status" value="2"/>
</dbReference>
<feature type="transmembrane region" description="Helical" evidence="7">
    <location>
        <begin position="430"/>
        <end position="447"/>
    </location>
</feature>
<evidence type="ECO:0000256" key="4">
    <source>
        <dbReference type="ARBA" id="ARBA00022692"/>
    </source>
</evidence>
<keyword evidence="11" id="KW-1185">Reference proteome</keyword>
<evidence type="ECO:0000256" key="5">
    <source>
        <dbReference type="ARBA" id="ARBA00022989"/>
    </source>
</evidence>
<evidence type="ECO:0000259" key="8">
    <source>
        <dbReference type="Pfam" id="PF02687"/>
    </source>
</evidence>
<feature type="transmembrane region" description="Helical" evidence="7">
    <location>
        <begin position="358"/>
        <end position="382"/>
    </location>
</feature>
<feature type="domain" description="MacB-like periplasmic core" evidence="9">
    <location>
        <begin position="484"/>
        <end position="689"/>
    </location>
</feature>
<dbReference type="PANTHER" id="PTHR30489:SF0">
    <property type="entry name" value="LIPOPROTEIN-RELEASING SYSTEM TRANSMEMBRANE PROTEIN LOLE"/>
    <property type="match status" value="1"/>
</dbReference>
<accession>A0ABQ0MLF9</accession>
<evidence type="ECO:0000256" key="6">
    <source>
        <dbReference type="ARBA" id="ARBA00023136"/>
    </source>
</evidence>
<protein>
    <submittedName>
        <fullName evidence="10">ABC transporter permease</fullName>
    </submittedName>
</protein>
<reference evidence="11" key="1">
    <citation type="submission" date="2017-05" db="EMBL/GenBank/DDBJ databases">
        <title>Draft genome sequence of Geobacter pelophilus, a iron(III)-reducing bacteria.</title>
        <authorList>
            <person name="Aoyagi T."/>
            <person name="Koike H."/>
            <person name="Morita T."/>
            <person name="Sato Y."/>
            <person name="Habe H."/>
            <person name="Hori T."/>
        </authorList>
    </citation>
    <scope>NUCLEOTIDE SEQUENCE [LARGE SCALE GENOMIC DNA]</scope>
    <source>
        <strain evidence="11">Drf2</strain>
    </source>
</reference>
<feature type="transmembrane region" description="Helical" evidence="7">
    <location>
        <begin position="715"/>
        <end position="743"/>
    </location>
</feature>
<dbReference type="EMBL" id="BDQG01000001">
    <property type="protein sequence ID" value="GAW67858.1"/>
    <property type="molecule type" value="Genomic_DNA"/>
</dbReference>
<comment type="similarity">
    <text evidence="2">Belongs to the ABC-4 integral membrane protein family. LolC/E subfamily.</text>
</comment>
<dbReference type="InterPro" id="IPR003838">
    <property type="entry name" value="ABC3_permease_C"/>
</dbReference>
<keyword evidence="6 7" id="KW-0472">Membrane</keyword>
<evidence type="ECO:0000313" key="11">
    <source>
        <dbReference type="Proteomes" id="UP000194153"/>
    </source>
</evidence>
<dbReference type="InterPro" id="IPR051447">
    <property type="entry name" value="Lipoprotein-release_system"/>
</dbReference>
<sequence length="849" mass="90469">MRFLLRTLSLSYARRHLAKTILTLLGVVVGVTTFSSIKTAQDALVKGIGSTVDRVAGKAHLQVTMEGGVPEEVQERLRSLPEIRATSPVIEQIVVPERAELGSLMVVGVDLLGDREMRDYGFEGDDADLDDPLLFLAQPDSALFTRDFAQRAGLATGKSLSLKLPTGAKKVTARGLMSPKGFAEAFGGNLMVVDVYAAQELFGRGRRFDRIDVRLQDGVTVAQGTAALEKTLGPAFRVETPARRGEQMERLVANFTAGFNVSSAFALAIGVFLIFNAFNVAVNRRRRDIGTLRALGATPRQVQVLFLAEALILGVAGGVLGCLAGTAFSQGLLVSMGKSTESIYGISGSGVVHLTPAIALQSILLGVGASLLGAWGPALSASRIPPTEAFAKGAFQARVERRVAPRLAVAAVLGAAAVYCALFSPLAANQMLLAVLILGGAALVLILGPISRAVLVAAAPLLSLIFPSAGPLSSDALLGNPRRSAGTIMAMALSLTFVLGLGGYLGSTKGTILRWMDDVLTCDLFVRASANFTRGDYLYPGALREELLQVPGVRAVESYRAIKPMYRGRQISVGSMEVASLLDRAKYEFAQGDARAMREGATKGMCTVSENFYRRFHLGVGNQVELMTPGGLVKFPISAVIRDYSSDQGAVFLDRSVFLKHWKDDRVDIYDVSVHPGVDPKAVREQIRARLAGRHPALISTQAEFKAEIGKAVDAFYAVMRITVFLALGVAFLGIVTALLISVAERTREIGILKALGAIPSQIAKSVVVEALVLALVGLLLAIPAGNLFASFMEGPVAVAFTGWTMPHRYPWDVLGQLLFALPLVSALAAWVPARQAARVKVTEAIEYE</sequence>
<evidence type="ECO:0000313" key="10">
    <source>
        <dbReference type="EMBL" id="GAW67858.1"/>
    </source>
</evidence>
<dbReference type="Proteomes" id="UP000194153">
    <property type="component" value="Unassembled WGS sequence"/>
</dbReference>
<comment type="caution">
    <text evidence="10">The sequence shown here is derived from an EMBL/GenBank/DDBJ whole genome shotgun (WGS) entry which is preliminary data.</text>
</comment>
<feature type="transmembrane region" description="Helical" evidence="7">
    <location>
        <begin position="485"/>
        <end position="506"/>
    </location>
</feature>
<dbReference type="InterPro" id="IPR025857">
    <property type="entry name" value="MacB_PCD"/>
</dbReference>
<evidence type="ECO:0000256" key="2">
    <source>
        <dbReference type="ARBA" id="ARBA00005236"/>
    </source>
</evidence>
<keyword evidence="5 7" id="KW-1133">Transmembrane helix</keyword>
<dbReference type="PANTHER" id="PTHR30489">
    <property type="entry name" value="LIPOPROTEIN-RELEASING SYSTEM TRANSMEMBRANE PROTEIN LOLE"/>
    <property type="match status" value="1"/>
</dbReference>
<evidence type="ECO:0000256" key="7">
    <source>
        <dbReference type="SAM" id="Phobius"/>
    </source>
</evidence>
<gene>
    <name evidence="10" type="ORF">GPEL0_01f3923</name>
</gene>
<comment type="subcellular location">
    <subcellularLocation>
        <location evidence="1">Cell membrane</location>
        <topology evidence="1">Multi-pass membrane protein</topology>
    </subcellularLocation>
</comment>
<evidence type="ECO:0000256" key="1">
    <source>
        <dbReference type="ARBA" id="ARBA00004651"/>
    </source>
</evidence>
<feature type="domain" description="ABC3 transporter permease C-terminal" evidence="8">
    <location>
        <begin position="723"/>
        <end position="840"/>
    </location>
</feature>